<dbReference type="GO" id="GO:0005730">
    <property type="term" value="C:nucleolus"/>
    <property type="evidence" value="ECO:0007669"/>
    <property type="project" value="TreeGrafter"/>
</dbReference>
<organism evidence="10 11">
    <name type="scientific">Biomphalaria pfeifferi</name>
    <name type="common">Bloodfluke planorb</name>
    <name type="synonym">Freshwater snail</name>
    <dbReference type="NCBI Taxonomy" id="112525"/>
    <lineage>
        <taxon>Eukaryota</taxon>
        <taxon>Metazoa</taxon>
        <taxon>Spiralia</taxon>
        <taxon>Lophotrochozoa</taxon>
        <taxon>Mollusca</taxon>
        <taxon>Gastropoda</taxon>
        <taxon>Heterobranchia</taxon>
        <taxon>Euthyneura</taxon>
        <taxon>Panpulmonata</taxon>
        <taxon>Hygrophila</taxon>
        <taxon>Lymnaeoidea</taxon>
        <taxon>Planorbidae</taxon>
        <taxon>Biomphalaria</taxon>
    </lineage>
</organism>
<dbReference type="Pfam" id="PF00929">
    <property type="entry name" value="RNase_T"/>
    <property type="match status" value="1"/>
</dbReference>
<evidence type="ECO:0000256" key="7">
    <source>
        <dbReference type="SAM" id="MobiDB-lite"/>
    </source>
</evidence>
<feature type="domain" description="Exonuclease" evidence="8">
    <location>
        <begin position="138"/>
        <end position="321"/>
    </location>
</feature>
<dbReference type="InterPro" id="IPR051274">
    <property type="entry name" value="3-5_Exoribonuclease"/>
</dbReference>
<dbReference type="CDD" id="cd06133">
    <property type="entry name" value="ERI-1_3'hExo_like"/>
    <property type="match status" value="1"/>
</dbReference>
<keyword evidence="2" id="KW-0963">Cytoplasm</keyword>
<dbReference type="SUPFAM" id="SSF53098">
    <property type="entry name" value="Ribonuclease H-like"/>
    <property type="match status" value="1"/>
</dbReference>
<feature type="compositionally biased region" description="Basic and acidic residues" evidence="7">
    <location>
        <begin position="1"/>
        <end position="24"/>
    </location>
</feature>
<dbReference type="SMART" id="SM00513">
    <property type="entry name" value="SAP"/>
    <property type="match status" value="1"/>
</dbReference>
<evidence type="ECO:0000313" key="11">
    <source>
        <dbReference type="Proteomes" id="UP001233172"/>
    </source>
</evidence>
<gene>
    <name evidence="10" type="ORF">Bpfe_010367</name>
</gene>
<dbReference type="SMART" id="SM00479">
    <property type="entry name" value="EXOIII"/>
    <property type="match status" value="1"/>
</dbReference>
<name>A0AAD8BUP5_BIOPF</name>
<dbReference type="InterPro" id="IPR003034">
    <property type="entry name" value="SAP_dom"/>
</dbReference>
<dbReference type="PANTHER" id="PTHR23044">
    <property type="entry name" value="3'-5' EXONUCLEASE ERI1-RELATED"/>
    <property type="match status" value="1"/>
</dbReference>
<dbReference type="GO" id="GO:0000175">
    <property type="term" value="F:3'-5'-RNA exonuclease activity"/>
    <property type="evidence" value="ECO:0007669"/>
    <property type="project" value="InterPro"/>
</dbReference>
<dbReference type="GO" id="GO:0003676">
    <property type="term" value="F:nucleic acid binding"/>
    <property type="evidence" value="ECO:0007669"/>
    <property type="project" value="InterPro"/>
</dbReference>
<evidence type="ECO:0000256" key="4">
    <source>
        <dbReference type="ARBA" id="ARBA00022801"/>
    </source>
</evidence>
<accession>A0AAD8BUP5</accession>
<comment type="caution">
    <text evidence="10">The sequence shown here is derived from an EMBL/GenBank/DDBJ whole genome shotgun (WGS) entry which is preliminary data.</text>
</comment>
<keyword evidence="4" id="KW-0378">Hydrolase</keyword>
<feature type="compositionally biased region" description="Polar residues" evidence="7">
    <location>
        <begin position="25"/>
        <end position="43"/>
    </location>
</feature>
<evidence type="ECO:0000259" key="9">
    <source>
        <dbReference type="SMART" id="SM00513"/>
    </source>
</evidence>
<evidence type="ECO:0000256" key="5">
    <source>
        <dbReference type="ARBA" id="ARBA00022839"/>
    </source>
</evidence>
<keyword evidence="5" id="KW-0269">Exonuclease</keyword>
<dbReference type="PANTHER" id="PTHR23044:SF61">
    <property type="entry name" value="3'-5' EXORIBONUCLEASE 1-RELATED"/>
    <property type="match status" value="1"/>
</dbReference>
<evidence type="ECO:0000256" key="3">
    <source>
        <dbReference type="ARBA" id="ARBA00022722"/>
    </source>
</evidence>
<dbReference type="GO" id="GO:0031047">
    <property type="term" value="P:regulatory ncRNA-mediated gene silencing"/>
    <property type="evidence" value="ECO:0007669"/>
    <property type="project" value="UniProtKB-KW"/>
</dbReference>
<dbReference type="InterPro" id="IPR013520">
    <property type="entry name" value="Ribonucl_H"/>
</dbReference>
<comment type="subcellular location">
    <subcellularLocation>
        <location evidence="1">Cytoplasm</location>
    </subcellularLocation>
</comment>
<evidence type="ECO:0000256" key="1">
    <source>
        <dbReference type="ARBA" id="ARBA00004496"/>
    </source>
</evidence>
<dbReference type="Gene3D" id="1.10.720.30">
    <property type="entry name" value="SAP domain"/>
    <property type="match status" value="1"/>
</dbReference>
<feature type="region of interest" description="Disordered" evidence="7">
    <location>
        <begin position="1"/>
        <end position="43"/>
    </location>
</feature>
<dbReference type="InterPro" id="IPR036361">
    <property type="entry name" value="SAP_dom_sf"/>
</dbReference>
<feature type="domain" description="SAP" evidence="9">
    <location>
        <begin position="82"/>
        <end position="116"/>
    </location>
</feature>
<keyword evidence="11" id="KW-1185">Reference proteome</keyword>
<dbReference type="AlphaFoldDB" id="A0AAD8BUP5"/>
<evidence type="ECO:0000259" key="8">
    <source>
        <dbReference type="SMART" id="SM00479"/>
    </source>
</evidence>
<dbReference type="Gene3D" id="3.30.420.10">
    <property type="entry name" value="Ribonuclease H-like superfamily/Ribonuclease H"/>
    <property type="match status" value="1"/>
</dbReference>
<dbReference type="InterPro" id="IPR047201">
    <property type="entry name" value="ERI-1_3'hExo-like"/>
</dbReference>
<proteinExistence type="predicted"/>
<evidence type="ECO:0000313" key="10">
    <source>
        <dbReference type="EMBL" id="KAK0060180.1"/>
    </source>
</evidence>
<keyword evidence="3" id="KW-0540">Nuclease</keyword>
<feature type="compositionally biased region" description="Polar residues" evidence="7">
    <location>
        <begin position="349"/>
        <end position="359"/>
    </location>
</feature>
<evidence type="ECO:0000256" key="6">
    <source>
        <dbReference type="ARBA" id="ARBA00023158"/>
    </source>
</evidence>
<feature type="region of interest" description="Disordered" evidence="7">
    <location>
        <begin position="333"/>
        <end position="366"/>
    </location>
</feature>
<dbReference type="FunFam" id="3.30.420.10:FF:000034">
    <property type="entry name" value="3'-5' exoribonuclease 1"/>
    <property type="match status" value="1"/>
</dbReference>
<dbReference type="EMBL" id="JASAOG010000037">
    <property type="protein sequence ID" value="KAK0060180.1"/>
    <property type="molecule type" value="Genomic_DNA"/>
</dbReference>
<reference evidence="10" key="2">
    <citation type="submission" date="2023-04" db="EMBL/GenBank/DDBJ databases">
        <authorList>
            <person name="Bu L."/>
            <person name="Lu L."/>
            <person name="Laidemitt M.R."/>
            <person name="Zhang S.M."/>
            <person name="Mutuku M."/>
            <person name="Mkoji G."/>
            <person name="Steinauer M."/>
            <person name="Loker E.S."/>
        </authorList>
    </citation>
    <scope>NUCLEOTIDE SEQUENCE</scope>
    <source>
        <strain evidence="10">KasaAsao</strain>
        <tissue evidence="10">Whole Snail</tissue>
    </source>
</reference>
<evidence type="ECO:0000256" key="2">
    <source>
        <dbReference type="ARBA" id="ARBA00022490"/>
    </source>
</evidence>
<dbReference type="Pfam" id="PF02037">
    <property type="entry name" value="SAP"/>
    <property type="match status" value="1"/>
</dbReference>
<dbReference type="InterPro" id="IPR012337">
    <property type="entry name" value="RNaseH-like_sf"/>
</dbReference>
<keyword evidence="6" id="KW-0943">RNA-mediated gene silencing</keyword>
<reference evidence="10" key="1">
    <citation type="journal article" date="2023" name="PLoS Negl. Trop. Dis.">
        <title>A genome sequence for Biomphalaria pfeifferi, the major vector snail for the human-infecting parasite Schistosoma mansoni.</title>
        <authorList>
            <person name="Bu L."/>
            <person name="Lu L."/>
            <person name="Laidemitt M.R."/>
            <person name="Zhang S.M."/>
            <person name="Mutuku M."/>
            <person name="Mkoji G."/>
            <person name="Steinauer M."/>
            <person name="Loker E.S."/>
        </authorList>
    </citation>
    <scope>NUCLEOTIDE SEQUENCE</scope>
    <source>
        <strain evidence="10">KasaAsao</strain>
    </source>
</reference>
<dbReference type="InterPro" id="IPR036397">
    <property type="entry name" value="RNaseH_sf"/>
</dbReference>
<protein>
    <submittedName>
        <fullName evidence="10">3-5 exoribonuclease 1</fullName>
    </submittedName>
</protein>
<sequence>MGSKTEQRELNNNKNFTEQKDDSKQNSCEVSPISSSTQATSNESDTTVTDCKIYKSKPRLDDSSATQTDDVMTKLSRINGAINRMTKEQLQTKLAEFRLNTCGVKDVLKKRLKNHYKRQKFAQCNRMLSEDEIMKFDFLVVIDYEATCSENNENFVHEIIEFPAVLVNTRTKSISNTFQKFCKPKKNPKLTDFCTKLTGITQQQVDKAKDFAEVFKEFEEWMAIHRLATDFQFAILTDGPWDMSRFLKTQTELSSIPFPHWAKHWINLRKAYTAFYSCGRVNLHQMLDELGMKFEGRPHCGLDDARNIAAIAIKLLQDGCVLRINEHYHDGHISPRKSLSKSSRSNKSQPCQKSKSSETAPIEQEGENIEELLEYIRIQKS</sequence>
<dbReference type="Proteomes" id="UP001233172">
    <property type="component" value="Unassembled WGS sequence"/>
</dbReference>
<dbReference type="GO" id="GO:0005737">
    <property type="term" value="C:cytoplasm"/>
    <property type="evidence" value="ECO:0007669"/>
    <property type="project" value="UniProtKB-SubCell"/>
</dbReference>